<dbReference type="GO" id="GO:0005930">
    <property type="term" value="C:axoneme"/>
    <property type="evidence" value="ECO:0007669"/>
    <property type="project" value="TreeGrafter"/>
</dbReference>
<evidence type="ECO:0000259" key="12">
    <source>
        <dbReference type="Pfam" id="PF11527"/>
    </source>
</evidence>
<evidence type="ECO:0000313" key="14">
    <source>
        <dbReference type="Proteomes" id="UP000762676"/>
    </source>
</evidence>
<keyword evidence="6 10" id="KW-0175">Coiled coil</keyword>
<dbReference type="InterPro" id="IPR023379">
    <property type="entry name" value="BART_dom"/>
</dbReference>
<dbReference type="PANTHER" id="PTHR21532">
    <property type="entry name" value="PHOSPHODIESTERASE HL"/>
    <property type="match status" value="1"/>
</dbReference>
<evidence type="ECO:0000256" key="5">
    <source>
        <dbReference type="ARBA" id="ARBA00022490"/>
    </source>
</evidence>
<organism evidence="13 14">
    <name type="scientific">Elysia marginata</name>
    <dbReference type="NCBI Taxonomy" id="1093978"/>
    <lineage>
        <taxon>Eukaryota</taxon>
        <taxon>Metazoa</taxon>
        <taxon>Spiralia</taxon>
        <taxon>Lophotrochozoa</taxon>
        <taxon>Mollusca</taxon>
        <taxon>Gastropoda</taxon>
        <taxon>Heterobranchia</taxon>
        <taxon>Euthyneura</taxon>
        <taxon>Panpulmonata</taxon>
        <taxon>Sacoglossa</taxon>
        <taxon>Placobranchoidea</taxon>
        <taxon>Plakobranchidae</taxon>
        <taxon>Elysia</taxon>
    </lineage>
</organism>
<feature type="compositionally biased region" description="Polar residues" evidence="11">
    <location>
        <begin position="263"/>
        <end position="272"/>
    </location>
</feature>
<keyword evidence="5" id="KW-0963">Cytoplasm</keyword>
<dbReference type="PANTHER" id="PTHR21532:SF0">
    <property type="entry name" value="CILIA- AND FLAGELLA-ASSOCIATED PROTEIN 36"/>
    <property type="match status" value="1"/>
</dbReference>
<evidence type="ECO:0000256" key="11">
    <source>
        <dbReference type="SAM" id="MobiDB-lite"/>
    </source>
</evidence>
<evidence type="ECO:0000256" key="3">
    <source>
        <dbReference type="ARBA" id="ARBA00007460"/>
    </source>
</evidence>
<feature type="compositionally biased region" description="Basic and acidic residues" evidence="11">
    <location>
        <begin position="142"/>
        <end position="153"/>
    </location>
</feature>
<feature type="coiled-coil region" evidence="10">
    <location>
        <begin position="171"/>
        <end position="226"/>
    </location>
</feature>
<evidence type="ECO:0000256" key="1">
    <source>
        <dbReference type="ARBA" id="ARBA00004138"/>
    </source>
</evidence>
<reference evidence="13 14" key="1">
    <citation type="journal article" date="2021" name="Elife">
        <title>Chloroplast acquisition without the gene transfer in kleptoplastic sea slugs, Plakobranchus ocellatus.</title>
        <authorList>
            <person name="Maeda T."/>
            <person name="Takahashi S."/>
            <person name="Yoshida T."/>
            <person name="Shimamura S."/>
            <person name="Takaki Y."/>
            <person name="Nagai Y."/>
            <person name="Toyoda A."/>
            <person name="Suzuki Y."/>
            <person name="Arimoto A."/>
            <person name="Ishii H."/>
            <person name="Satoh N."/>
            <person name="Nishiyama T."/>
            <person name="Hasebe M."/>
            <person name="Maruyama T."/>
            <person name="Minagawa J."/>
            <person name="Obokata J."/>
            <person name="Shigenobu S."/>
        </authorList>
    </citation>
    <scope>NUCLEOTIDE SEQUENCE [LARGE SCALE GENOMIC DNA]</scope>
</reference>
<name>A0AAV4F379_9GAST</name>
<sequence length="418" mass="46679">MASKRSEYVLDELVCFLSNPLFQVPVLSFMESKCLIFDPNTEDSESYRETHEEYKKLVDLLLEGFRTDTGLSHDQIIKAMKDLNSKSDLRDIFQVLFEQVLATEDYAIFVRIMAQKNLELQQQALMLISQMMGGSLPESLVKDLERSTAKENKSGQLAQQQNSKEEDQVLMAVLAKSKEEYDHERKQQKQEDEELMVIIGISKVENARLQASMKNEQDKLNETFQKSLSLTEQPLPVIKTPVAAQKPALAKSASIPPPASYTPKRQSSTSTAPKPVAAQHDLGVTGADSKVSSAQAAAAWLKNAESEVHTSDAHSKAVKAAAASMAGMSEQEYQQRVQFLKQQRDKLMEMKRKEREKQLLTAEHSQPQRPASARAARAALGQGGNGQNQKAANAEDEKKLAMRRAIADRIKSELMDKK</sequence>
<evidence type="ECO:0000256" key="4">
    <source>
        <dbReference type="ARBA" id="ARBA00021815"/>
    </source>
</evidence>
<protein>
    <recommendedName>
        <fullName evidence="4">Cilia- and flagella-associated protein 36</fullName>
    </recommendedName>
    <alternativeName>
        <fullName evidence="9">Coiled-coil domain-containing protein 104</fullName>
    </alternativeName>
</protein>
<evidence type="ECO:0000256" key="2">
    <source>
        <dbReference type="ARBA" id="ARBA00004496"/>
    </source>
</evidence>
<evidence type="ECO:0000313" key="13">
    <source>
        <dbReference type="EMBL" id="GFR66891.1"/>
    </source>
</evidence>
<accession>A0AAV4F379</accession>
<keyword evidence="14" id="KW-1185">Reference proteome</keyword>
<proteinExistence type="inferred from homology"/>
<dbReference type="InterPro" id="IPR042541">
    <property type="entry name" value="BART_sf"/>
</dbReference>
<dbReference type="Proteomes" id="UP000762676">
    <property type="component" value="Unassembled WGS sequence"/>
</dbReference>
<dbReference type="AlphaFoldDB" id="A0AAV4F379"/>
<feature type="domain" description="BART" evidence="12">
    <location>
        <begin position="6"/>
        <end position="122"/>
    </location>
</feature>
<keyword evidence="7" id="KW-0969">Cilium</keyword>
<gene>
    <name evidence="13" type="ORF">ElyMa_005569700</name>
</gene>
<dbReference type="GO" id="GO:0097546">
    <property type="term" value="C:ciliary base"/>
    <property type="evidence" value="ECO:0007669"/>
    <property type="project" value="TreeGrafter"/>
</dbReference>
<feature type="region of interest" description="Disordered" evidence="11">
    <location>
        <begin position="352"/>
        <end position="400"/>
    </location>
</feature>
<comment type="subcellular location">
    <subcellularLocation>
        <location evidence="1">Cell projection</location>
        <location evidence="1">Cilium</location>
    </subcellularLocation>
    <subcellularLocation>
        <location evidence="2">Cytoplasm</location>
    </subcellularLocation>
</comment>
<dbReference type="Gene3D" id="1.20.1520.10">
    <property type="entry name" value="ADP-ribosylation factor-like 2-binding protein, domain"/>
    <property type="match status" value="1"/>
</dbReference>
<evidence type="ECO:0000256" key="10">
    <source>
        <dbReference type="SAM" id="Coils"/>
    </source>
</evidence>
<keyword evidence="13" id="KW-0282">Flagellum</keyword>
<feature type="region of interest" description="Disordered" evidence="11">
    <location>
        <begin position="249"/>
        <end position="275"/>
    </location>
</feature>
<dbReference type="Pfam" id="PF11527">
    <property type="entry name" value="ARL2_Bind_BART"/>
    <property type="match status" value="1"/>
</dbReference>
<dbReference type="InterPro" id="IPR038888">
    <property type="entry name" value="CFAP36"/>
</dbReference>
<evidence type="ECO:0000256" key="9">
    <source>
        <dbReference type="ARBA" id="ARBA00031593"/>
    </source>
</evidence>
<comment type="caution">
    <text evidence="13">The sequence shown here is derived from an EMBL/GenBank/DDBJ whole genome shotgun (WGS) entry which is preliminary data.</text>
</comment>
<feature type="region of interest" description="Disordered" evidence="11">
    <location>
        <begin position="142"/>
        <end position="164"/>
    </location>
</feature>
<dbReference type="EMBL" id="BMAT01011103">
    <property type="protein sequence ID" value="GFR66891.1"/>
    <property type="molecule type" value="Genomic_DNA"/>
</dbReference>
<keyword evidence="8" id="KW-0966">Cell projection</keyword>
<comment type="similarity">
    <text evidence="3">Belongs to the CFAP36 family.</text>
</comment>
<evidence type="ECO:0000256" key="7">
    <source>
        <dbReference type="ARBA" id="ARBA00023069"/>
    </source>
</evidence>
<feature type="compositionally biased region" description="Low complexity" evidence="11">
    <location>
        <begin position="368"/>
        <end position="380"/>
    </location>
</feature>
<evidence type="ECO:0000256" key="8">
    <source>
        <dbReference type="ARBA" id="ARBA00023273"/>
    </source>
</evidence>
<evidence type="ECO:0000256" key="6">
    <source>
        <dbReference type="ARBA" id="ARBA00023054"/>
    </source>
</evidence>